<name>A0AAD5WEL3_PARTN</name>
<comment type="caution">
    <text evidence="1">The sequence shown here is derived from an EMBL/GenBank/DDBJ whole genome shotgun (WGS) entry which is preliminary data.</text>
</comment>
<feature type="non-terminal residue" evidence="1">
    <location>
        <position position="73"/>
    </location>
</feature>
<dbReference type="AlphaFoldDB" id="A0AAD5WEL3"/>
<reference evidence="1" key="1">
    <citation type="submission" date="2021-06" db="EMBL/GenBank/DDBJ databases">
        <title>Parelaphostrongylus tenuis whole genome reference sequence.</title>
        <authorList>
            <person name="Garwood T.J."/>
            <person name="Larsen P.A."/>
            <person name="Fountain-Jones N.M."/>
            <person name="Garbe J.R."/>
            <person name="Macchietto M.G."/>
            <person name="Kania S.A."/>
            <person name="Gerhold R.W."/>
            <person name="Richards J.E."/>
            <person name="Wolf T.M."/>
        </authorList>
    </citation>
    <scope>NUCLEOTIDE SEQUENCE</scope>
    <source>
        <strain evidence="1">MNPRO001-30</strain>
        <tissue evidence="1">Meninges</tissue>
    </source>
</reference>
<protein>
    <submittedName>
        <fullName evidence="1">Uncharacterized protein</fullName>
    </submittedName>
</protein>
<proteinExistence type="predicted"/>
<evidence type="ECO:0000313" key="1">
    <source>
        <dbReference type="EMBL" id="KAJ1367384.1"/>
    </source>
</evidence>
<organism evidence="1 2">
    <name type="scientific">Parelaphostrongylus tenuis</name>
    <name type="common">Meningeal worm</name>
    <dbReference type="NCBI Taxonomy" id="148309"/>
    <lineage>
        <taxon>Eukaryota</taxon>
        <taxon>Metazoa</taxon>
        <taxon>Ecdysozoa</taxon>
        <taxon>Nematoda</taxon>
        <taxon>Chromadorea</taxon>
        <taxon>Rhabditida</taxon>
        <taxon>Rhabditina</taxon>
        <taxon>Rhabditomorpha</taxon>
        <taxon>Strongyloidea</taxon>
        <taxon>Metastrongylidae</taxon>
        <taxon>Parelaphostrongylus</taxon>
    </lineage>
</organism>
<evidence type="ECO:0000313" key="2">
    <source>
        <dbReference type="Proteomes" id="UP001196413"/>
    </source>
</evidence>
<accession>A0AAD5WEL3</accession>
<gene>
    <name evidence="1" type="ORF">KIN20_028284</name>
</gene>
<keyword evidence="2" id="KW-1185">Reference proteome</keyword>
<dbReference type="Proteomes" id="UP001196413">
    <property type="component" value="Unassembled WGS sequence"/>
</dbReference>
<sequence>MDITGEEYDQPIQHFTLTPISSFDQSSIAKSDMPIRDEESNNTWLKQDKTSTDEKYSSSFINTLAWTLTRHLQ</sequence>
<dbReference type="EMBL" id="JAHQIW010005877">
    <property type="protein sequence ID" value="KAJ1367384.1"/>
    <property type="molecule type" value="Genomic_DNA"/>
</dbReference>